<dbReference type="InterPro" id="IPR012334">
    <property type="entry name" value="Pectin_lyas_fold"/>
</dbReference>
<sequence>MSMPRTLVISIFLLLAAGRTVAGPHSGGTLVIHATPAVYSVGQDYCGADSLADCASVVSTIDSTDVRVWSVYAMFTGEQQPDLRGVEFGIIYDADIVLLGHGACGDLEIATPGWPQNGGGTQVVWAEGQSSQATCVYWFAGYAYAEPTARVAGSTFAVGPHPQFGGHFGDGSIVPIIDEIADYGVLGFGVEGYAPCPMARTFRIRADGSGDYPTIKDAMDVAAPGSVIELEDGVYRGDGNRDLDFNNTAMTLRSVSGNPEACVIDCEGTVADNHRGIFVDLNHDIGPVVEGIKIINGHVGSNGHWSYGGGGIDLTVGSRLVVVNCIVEACTSDIAGGGVGSGGGTIEMEGCIIRGNWTAGQSGGGLSAVDARIRLRDCRFEGNFLTGSGGAIRLTGCDLEAIGCVFQNNRAIDGGAITIRNTRALFEGCTWAANTSTNGATFRIDDSPVVFDHVTFASNQAARAAAIHVGSGQAPEIRGSILAFGEPGPAVLCSDAPVIAATDIYGNAGGDWVGCLEGLLETGRNLHADPLFCGLDGLDLSLDSRSPCVRRADFVDPVIGAWPVGCGPTWAPLLRSESAMSNPALVTVTHNPSRNSVQFHGEGLVEGSSVTLDIYDLSGRTIGELPVQVGQSGRFDVIWNGRTMRGSRAPAGMYFGVLRGVSGRATVQFTFVR</sequence>
<dbReference type="Gene3D" id="2.60.40.4070">
    <property type="match status" value="1"/>
</dbReference>
<dbReference type="Proteomes" id="UP000697710">
    <property type="component" value="Unassembled WGS sequence"/>
</dbReference>
<dbReference type="AlphaFoldDB" id="A0A956M134"/>
<protein>
    <recommendedName>
        <fullName evidence="4">FlgD Ig-like domain-containing protein</fullName>
    </recommendedName>
</protein>
<gene>
    <name evidence="2" type="ORF">KC729_15210</name>
</gene>
<evidence type="ECO:0008006" key="4">
    <source>
        <dbReference type="Google" id="ProtNLM"/>
    </source>
</evidence>
<keyword evidence="1" id="KW-0732">Signal</keyword>
<proteinExistence type="predicted"/>
<organism evidence="2 3">
    <name type="scientific">Eiseniibacteriota bacterium</name>
    <dbReference type="NCBI Taxonomy" id="2212470"/>
    <lineage>
        <taxon>Bacteria</taxon>
        <taxon>Candidatus Eiseniibacteriota</taxon>
    </lineage>
</organism>
<accession>A0A956M134</accession>
<reference evidence="2" key="2">
    <citation type="journal article" date="2021" name="Microbiome">
        <title>Successional dynamics and alternative stable states in a saline activated sludge microbial community over 9 years.</title>
        <authorList>
            <person name="Wang Y."/>
            <person name="Ye J."/>
            <person name="Ju F."/>
            <person name="Liu L."/>
            <person name="Boyd J.A."/>
            <person name="Deng Y."/>
            <person name="Parks D.H."/>
            <person name="Jiang X."/>
            <person name="Yin X."/>
            <person name="Woodcroft B.J."/>
            <person name="Tyson G.W."/>
            <person name="Hugenholtz P."/>
            <person name="Polz M.F."/>
            <person name="Zhang T."/>
        </authorList>
    </citation>
    <scope>NUCLEOTIDE SEQUENCE</scope>
    <source>
        <strain evidence="2">HKST-UBA01</strain>
    </source>
</reference>
<evidence type="ECO:0000313" key="2">
    <source>
        <dbReference type="EMBL" id="MCA9729038.1"/>
    </source>
</evidence>
<dbReference type="InterPro" id="IPR011050">
    <property type="entry name" value="Pectin_lyase_fold/virulence"/>
</dbReference>
<dbReference type="Gene3D" id="2.160.20.10">
    <property type="entry name" value="Single-stranded right-handed beta-helix, Pectin lyase-like"/>
    <property type="match status" value="1"/>
</dbReference>
<evidence type="ECO:0000313" key="3">
    <source>
        <dbReference type="Proteomes" id="UP000697710"/>
    </source>
</evidence>
<dbReference type="SUPFAM" id="SSF51126">
    <property type="entry name" value="Pectin lyase-like"/>
    <property type="match status" value="1"/>
</dbReference>
<feature type="signal peptide" evidence="1">
    <location>
        <begin position="1"/>
        <end position="22"/>
    </location>
</feature>
<name>A0A956M134_UNCEI</name>
<feature type="chain" id="PRO_5036751013" description="FlgD Ig-like domain-containing protein" evidence="1">
    <location>
        <begin position="23"/>
        <end position="673"/>
    </location>
</feature>
<evidence type="ECO:0000256" key="1">
    <source>
        <dbReference type="SAM" id="SignalP"/>
    </source>
</evidence>
<dbReference type="EMBL" id="JAGQHR010000553">
    <property type="protein sequence ID" value="MCA9729038.1"/>
    <property type="molecule type" value="Genomic_DNA"/>
</dbReference>
<comment type="caution">
    <text evidence="2">The sequence shown here is derived from an EMBL/GenBank/DDBJ whole genome shotgun (WGS) entry which is preliminary data.</text>
</comment>
<reference evidence="2" key="1">
    <citation type="submission" date="2020-04" db="EMBL/GenBank/DDBJ databases">
        <authorList>
            <person name="Zhang T."/>
        </authorList>
    </citation>
    <scope>NUCLEOTIDE SEQUENCE</scope>
    <source>
        <strain evidence="2">HKST-UBA01</strain>
    </source>
</reference>